<feature type="transmembrane region" description="Helical" evidence="1">
    <location>
        <begin position="263"/>
        <end position="287"/>
    </location>
</feature>
<feature type="transmembrane region" description="Helical" evidence="1">
    <location>
        <begin position="182"/>
        <end position="207"/>
    </location>
</feature>
<dbReference type="KEGG" id="cans:GP473_04185"/>
<feature type="transmembrane region" description="Helical" evidence="1">
    <location>
        <begin position="219"/>
        <end position="243"/>
    </location>
</feature>
<dbReference type="PANTHER" id="PTHR37814">
    <property type="entry name" value="CONSERVED MEMBRANE PROTEIN"/>
    <property type="match status" value="1"/>
</dbReference>
<feature type="transmembrane region" description="Helical" evidence="1">
    <location>
        <begin position="41"/>
        <end position="66"/>
    </location>
</feature>
<keyword evidence="1" id="KW-1133">Transmembrane helix</keyword>
<feature type="transmembrane region" description="Helical" evidence="1">
    <location>
        <begin position="140"/>
        <end position="162"/>
    </location>
</feature>
<proteinExistence type="predicted"/>
<evidence type="ECO:0000313" key="3">
    <source>
        <dbReference type="Proteomes" id="UP000515275"/>
    </source>
</evidence>
<dbReference type="Proteomes" id="UP000515275">
    <property type="component" value="Chromosome"/>
</dbReference>
<keyword evidence="3" id="KW-1185">Reference proteome</keyword>
<feature type="transmembrane region" description="Helical" evidence="1">
    <location>
        <begin position="87"/>
        <end position="108"/>
    </location>
</feature>
<accession>A0A7G7YNA5</accession>
<dbReference type="RefSeq" id="WP_186277187.1">
    <property type="nucleotide sequence ID" value="NZ_CP046883.1"/>
</dbReference>
<sequence>MSFARALKISLSFVGLLVGAGFATGQEVVQFFVSFGSIGIWGALLAGVIMTIAGAVILQLGSFFLADEHNFVFRNVSHPVMSKFLDISVTATMFAIGFVMLAGAGANLEQQFGLPAWIGSAIMLVIVMATGLLDVDKVSSVISFLTPLIIVAVIVAFVYTMMNLPSDVAPLNDVAQQQDSPVSPWLLSAINYNGLALMLGVSMCLVIGGNYSNPREVGLGGLGGGLLYTAMLLMAAVTLLLNMDEVATSDVPMLQLFESMHPVMASIMVWIIFAMIYNTCIGMFYALGKRLTVNNPRRYTPAFLVTCLVGYAVSFVGFETLMTYVYPVIGYVGIVMVLTLTFWWVKHRKDIAKEIKIREDIRELMEKREDPEVHFGKEEKIELEDKIDESEADDIEGVIEEEVKNELG</sequence>
<organism evidence="2 3">
    <name type="scientific">Corynebacterium anserum</name>
    <dbReference type="NCBI Taxonomy" id="2684406"/>
    <lineage>
        <taxon>Bacteria</taxon>
        <taxon>Bacillati</taxon>
        <taxon>Actinomycetota</taxon>
        <taxon>Actinomycetes</taxon>
        <taxon>Mycobacteriales</taxon>
        <taxon>Corynebacteriaceae</taxon>
        <taxon>Corynebacterium</taxon>
    </lineage>
</organism>
<feature type="transmembrane region" description="Helical" evidence="1">
    <location>
        <begin position="324"/>
        <end position="345"/>
    </location>
</feature>
<dbReference type="PANTHER" id="PTHR37814:SF1">
    <property type="entry name" value="MEMBRANE PROTEIN"/>
    <property type="match status" value="1"/>
</dbReference>
<dbReference type="AlphaFoldDB" id="A0A7G7YNA5"/>
<reference evidence="2 3" key="1">
    <citation type="submission" date="2019-12" db="EMBL/GenBank/DDBJ databases">
        <title>Corynebacterium sp. nov., isolated from feces of the Anser Albifrons in China.</title>
        <authorList>
            <person name="Liu Q."/>
        </authorList>
    </citation>
    <scope>NUCLEOTIDE SEQUENCE [LARGE SCALE GENOMIC DNA]</scope>
    <source>
        <strain evidence="2 3">23H37-10</strain>
    </source>
</reference>
<keyword evidence="1" id="KW-0812">Transmembrane</keyword>
<dbReference type="EMBL" id="CP046883">
    <property type="protein sequence ID" value="QNH95975.1"/>
    <property type="molecule type" value="Genomic_DNA"/>
</dbReference>
<gene>
    <name evidence="2" type="ORF">GP473_04185</name>
</gene>
<name>A0A7G7YNA5_9CORY</name>
<protein>
    <recommendedName>
        <fullName evidence="4">Membrane protein YkvI</fullName>
    </recommendedName>
</protein>
<dbReference type="InterPro" id="IPR038728">
    <property type="entry name" value="YkvI-like"/>
</dbReference>
<keyword evidence="1" id="KW-0472">Membrane</keyword>
<feature type="transmembrane region" description="Helical" evidence="1">
    <location>
        <begin position="299"/>
        <end position="318"/>
    </location>
</feature>
<evidence type="ECO:0000313" key="2">
    <source>
        <dbReference type="EMBL" id="QNH95975.1"/>
    </source>
</evidence>
<evidence type="ECO:0000256" key="1">
    <source>
        <dbReference type="SAM" id="Phobius"/>
    </source>
</evidence>
<evidence type="ECO:0008006" key="4">
    <source>
        <dbReference type="Google" id="ProtNLM"/>
    </source>
</evidence>
<feature type="transmembrane region" description="Helical" evidence="1">
    <location>
        <begin position="114"/>
        <end position="133"/>
    </location>
</feature>